<name>A0AAD9MK00_PROWI</name>
<dbReference type="Pfam" id="PF09423">
    <property type="entry name" value="PhoD"/>
    <property type="match status" value="1"/>
</dbReference>
<dbReference type="InterPro" id="IPR052900">
    <property type="entry name" value="Phospholipid_Metab_Enz"/>
</dbReference>
<reference evidence="2" key="1">
    <citation type="submission" date="2021-01" db="EMBL/GenBank/DDBJ databases">
        <authorList>
            <person name="Eckstrom K.M.E."/>
        </authorList>
    </citation>
    <scope>NUCLEOTIDE SEQUENCE</scope>
    <source>
        <strain evidence="2">UVCC 0001</strain>
    </source>
</reference>
<dbReference type="Proteomes" id="UP001255856">
    <property type="component" value="Unassembled WGS sequence"/>
</dbReference>
<protein>
    <recommendedName>
        <fullName evidence="1">PhoD-like phosphatase metallophosphatase domain-containing protein</fullName>
    </recommendedName>
</protein>
<feature type="domain" description="PhoD-like phosphatase metallophosphatase" evidence="1">
    <location>
        <begin position="2"/>
        <end position="274"/>
    </location>
</feature>
<organism evidence="2 3">
    <name type="scientific">Prototheca wickerhamii</name>
    <dbReference type="NCBI Taxonomy" id="3111"/>
    <lineage>
        <taxon>Eukaryota</taxon>
        <taxon>Viridiplantae</taxon>
        <taxon>Chlorophyta</taxon>
        <taxon>core chlorophytes</taxon>
        <taxon>Trebouxiophyceae</taxon>
        <taxon>Chlorellales</taxon>
        <taxon>Chlorellaceae</taxon>
        <taxon>Prototheca</taxon>
    </lineage>
</organism>
<evidence type="ECO:0000313" key="2">
    <source>
        <dbReference type="EMBL" id="KAK2077310.1"/>
    </source>
</evidence>
<proteinExistence type="predicted"/>
<dbReference type="Gene3D" id="3.60.21.70">
    <property type="entry name" value="PhoD-like phosphatase"/>
    <property type="match status" value="1"/>
</dbReference>
<dbReference type="EMBL" id="JASFZW010000007">
    <property type="protein sequence ID" value="KAK2077310.1"/>
    <property type="molecule type" value="Genomic_DNA"/>
</dbReference>
<dbReference type="PANTHER" id="PTHR43606">
    <property type="entry name" value="PHOSPHATASE, PUTATIVE (AFU_ORTHOLOGUE AFUA_6G08710)-RELATED"/>
    <property type="match status" value="1"/>
</dbReference>
<dbReference type="PANTHER" id="PTHR43606:SF2">
    <property type="entry name" value="ALKALINE PHOSPHATASE FAMILY PROTEIN (AFU_ORTHOLOGUE AFUA_5G03860)"/>
    <property type="match status" value="1"/>
</dbReference>
<dbReference type="AlphaFoldDB" id="A0AAD9MK00"/>
<dbReference type="InterPro" id="IPR018946">
    <property type="entry name" value="PhoD-like_MPP"/>
</dbReference>
<sequence length="346" mass="39866">MTVMMIENRVSKRSKPVEVSETRFYKETAEKPLDQWDSKAIEVAREDLMEKFNDPDAEMIGGKQVEGIHESVRRSIESDTAWQVLVSQTVMSRINAPLLEETLPLQPKLLRKLSRGALNVAMDEGKAGKEGAELARMYVGMGKYQVPMNPDAWDGFQVERRKVLAALNQEGANPVILAGDSHNAWAHNLVDEEGKRLGVEFDGPAVTCIGAFEDIYSRFYEKAGRLAKLFPLYVFTPWIEDALKAANPDTLQYCNLWQRGFMVFHVTRRKFHTEYHYVSKVTKKEKYRHYCEATFEVHRDQKGHMVPAVRYITVDGAIPNRSQQKRSFFIRYTHDISQAMHKNFDW</sequence>
<accession>A0AAD9MK00</accession>
<evidence type="ECO:0000259" key="1">
    <source>
        <dbReference type="Pfam" id="PF09423"/>
    </source>
</evidence>
<keyword evidence="3" id="KW-1185">Reference proteome</keyword>
<dbReference type="InterPro" id="IPR038607">
    <property type="entry name" value="PhoD-like_sf"/>
</dbReference>
<gene>
    <name evidence="2" type="ORF">QBZ16_004944</name>
</gene>
<evidence type="ECO:0000313" key="3">
    <source>
        <dbReference type="Proteomes" id="UP001255856"/>
    </source>
</evidence>
<comment type="caution">
    <text evidence="2">The sequence shown here is derived from an EMBL/GenBank/DDBJ whole genome shotgun (WGS) entry which is preliminary data.</text>
</comment>